<dbReference type="PANTHER" id="PTHR10334">
    <property type="entry name" value="CYSTEINE-RICH SECRETORY PROTEIN-RELATED"/>
    <property type="match status" value="1"/>
</dbReference>
<reference evidence="2" key="1">
    <citation type="journal article" date="2020" name="Stud. Mycol.">
        <title>101 Dothideomycetes genomes: a test case for predicting lifestyles and emergence of pathogens.</title>
        <authorList>
            <person name="Haridas S."/>
            <person name="Albert R."/>
            <person name="Binder M."/>
            <person name="Bloem J."/>
            <person name="Labutti K."/>
            <person name="Salamov A."/>
            <person name="Andreopoulos B."/>
            <person name="Baker S."/>
            <person name="Barry K."/>
            <person name="Bills G."/>
            <person name="Bluhm B."/>
            <person name="Cannon C."/>
            <person name="Castanera R."/>
            <person name="Culley D."/>
            <person name="Daum C."/>
            <person name="Ezra D."/>
            <person name="Gonzalez J."/>
            <person name="Henrissat B."/>
            <person name="Kuo A."/>
            <person name="Liang C."/>
            <person name="Lipzen A."/>
            <person name="Lutzoni F."/>
            <person name="Magnuson J."/>
            <person name="Mondo S."/>
            <person name="Nolan M."/>
            <person name="Ohm R."/>
            <person name="Pangilinan J."/>
            <person name="Park H.-J."/>
            <person name="Ramirez L."/>
            <person name="Alfaro M."/>
            <person name="Sun H."/>
            <person name="Tritt A."/>
            <person name="Yoshinaga Y."/>
            <person name="Zwiers L.-H."/>
            <person name="Turgeon B."/>
            <person name="Goodwin S."/>
            <person name="Spatafora J."/>
            <person name="Crous P."/>
            <person name="Grigoriev I."/>
        </authorList>
    </citation>
    <scope>NUCLEOTIDE SEQUENCE</scope>
    <source>
        <strain evidence="2">CBS 269.34</strain>
    </source>
</reference>
<sequence>MFSIAKTFRISILSLKSANPGVSLDQLKPGQVLSIPIQSLEGTGVSPVRATLSEPRPSTNVTKSNASKIPTLVNKSASTDPTSLNADQKEALDLHNQARARISKACNTPRPPLKWNSTLAAEADAYAKRLMQSGSFLHSGTKGEGENLAKFMPATNGSMAKGVEMWLGEEKDYHGEPIDANYGMYGHWTQVVWPTTTEVGVGAARGSGVCVVVGRYKEPGNLRGSSAWYGKVKV</sequence>
<dbReference type="PRINTS" id="PR00838">
    <property type="entry name" value="V5ALLERGEN"/>
</dbReference>
<proteinExistence type="predicted"/>
<dbReference type="InterPro" id="IPR018244">
    <property type="entry name" value="Allrgn_V5/Tpx1_CS"/>
</dbReference>
<dbReference type="PROSITE" id="PS01009">
    <property type="entry name" value="CRISP_1"/>
    <property type="match status" value="1"/>
</dbReference>
<keyword evidence="3" id="KW-1185">Reference proteome</keyword>
<accession>A0A6A6QRY3</accession>
<dbReference type="Gene3D" id="3.10.350.10">
    <property type="entry name" value="LysM domain"/>
    <property type="match status" value="1"/>
</dbReference>
<evidence type="ECO:0000313" key="2">
    <source>
        <dbReference type="EMBL" id="KAF2494894.1"/>
    </source>
</evidence>
<dbReference type="EMBL" id="MU004190">
    <property type="protein sequence ID" value="KAF2494894.1"/>
    <property type="molecule type" value="Genomic_DNA"/>
</dbReference>
<dbReference type="SMART" id="SM00198">
    <property type="entry name" value="SCP"/>
    <property type="match status" value="1"/>
</dbReference>
<dbReference type="PROSITE" id="PS51782">
    <property type="entry name" value="LYSM"/>
    <property type="match status" value="1"/>
</dbReference>
<name>A0A6A6QRY3_9PEZI</name>
<dbReference type="CDD" id="cd00118">
    <property type="entry name" value="LysM"/>
    <property type="match status" value="1"/>
</dbReference>
<dbReference type="InterPro" id="IPR002413">
    <property type="entry name" value="V5_allergen-like"/>
</dbReference>
<dbReference type="InterPro" id="IPR014044">
    <property type="entry name" value="CAP_dom"/>
</dbReference>
<dbReference type="Proteomes" id="UP000799750">
    <property type="component" value="Unassembled WGS sequence"/>
</dbReference>
<evidence type="ECO:0000259" key="1">
    <source>
        <dbReference type="PROSITE" id="PS51782"/>
    </source>
</evidence>
<dbReference type="AlphaFoldDB" id="A0A6A6QRY3"/>
<dbReference type="InterPro" id="IPR018392">
    <property type="entry name" value="LysM"/>
</dbReference>
<dbReference type="SUPFAM" id="SSF55797">
    <property type="entry name" value="PR-1-like"/>
    <property type="match status" value="1"/>
</dbReference>
<dbReference type="OrthoDB" id="337038at2759"/>
<dbReference type="Pfam" id="PF01476">
    <property type="entry name" value="LysM"/>
    <property type="match status" value="1"/>
</dbReference>
<dbReference type="GO" id="GO:0005576">
    <property type="term" value="C:extracellular region"/>
    <property type="evidence" value="ECO:0007669"/>
    <property type="project" value="InterPro"/>
</dbReference>
<dbReference type="Pfam" id="PF00188">
    <property type="entry name" value="CAP"/>
    <property type="match status" value="1"/>
</dbReference>
<protein>
    <submittedName>
        <fullName evidence="2">PR-1-like protein</fullName>
    </submittedName>
</protein>
<dbReference type="InterPro" id="IPR036779">
    <property type="entry name" value="LysM_dom_sf"/>
</dbReference>
<evidence type="ECO:0000313" key="3">
    <source>
        <dbReference type="Proteomes" id="UP000799750"/>
    </source>
</evidence>
<dbReference type="InterPro" id="IPR035940">
    <property type="entry name" value="CAP_sf"/>
</dbReference>
<dbReference type="InterPro" id="IPR001283">
    <property type="entry name" value="CRISP-related"/>
</dbReference>
<dbReference type="PRINTS" id="PR00837">
    <property type="entry name" value="V5TPXLIKE"/>
</dbReference>
<dbReference type="Gene3D" id="3.40.33.10">
    <property type="entry name" value="CAP"/>
    <property type="match status" value="1"/>
</dbReference>
<gene>
    <name evidence="2" type="ORF">BU16DRAFT_463190</name>
</gene>
<organism evidence="2 3">
    <name type="scientific">Lophium mytilinum</name>
    <dbReference type="NCBI Taxonomy" id="390894"/>
    <lineage>
        <taxon>Eukaryota</taxon>
        <taxon>Fungi</taxon>
        <taxon>Dikarya</taxon>
        <taxon>Ascomycota</taxon>
        <taxon>Pezizomycotina</taxon>
        <taxon>Dothideomycetes</taxon>
        <taxon>Pleosporomycetidae</taxon>
        <taxon>Mytilinidiales</taxon>
        <taxon>Mytilinidiaceae</taxon>
        <taxon>Lophium</taxon>
    </lineage>
</organism>
<feature type="domain" description="LysM" evidence="1">
    <location>
        <begin position="1"/>
        <end position="35"/>
    </location>
</feature>